<dbReference type="EMBL" id="GG745328">
    <property type="protein sequence ID" value="KNE54199.1"/>
    <property type="molecule type" value="Genomic_DNA"/>
</dbReference>
<evidence type="ECO:0000313" key="1">
    <source>
        <dbReference type="EMBL" id="KNE54199.1"/>
    </source>
</evidence>
<proteinExistence type="predicted"/>
<keyword evidence="2" id="KW-1185">Reference proteome</keyword>
<dbReference type="Gene3D" id="3.80.10.10">
    <property type="entry name" value="Ribonuclease Inhibitor"/>
    <property type="match status" value="1"/>
</dbReference>
<dbReference type="InterPro" id="IPR032675">
    <property type="entry name" value="LRR_dom_sf"/>
</dbReference>
<gene>
    <name evidence="1" type="ORF">AMAG_17632</name>
</gene>
<reference evidence="1 2" key="1">
    <citation type="submission" date="2009-11" db="EMBL/GenBank/DDBJ databases">
        <title>Annotation of Allomyces macrogynus ATCC 38327.</title>
        <authorList>
            <consortium name="The Broad Institute Genome Sequencing Platform"/>
            <person name="Russ C."/>
            <person name="Cuomo C."/>
            <person name="Burger G."/>
            <person name="Gray M.W."/>
            <person name="Holland P.W.H."/>
            <person name="King N."/>
            <person name="Lang F.B.F."/>
            <person name="Roger A.J."/>
            <person name="Ruiz-Trillo I."/>
            <person name="Young S.K."/>
            <person name="Zeng Q."/>
            <person name="Gargeya S."/>
            <person name="Fitzgerald M."/>
            <person name="Haas B."/>
            <person name="Abouelleil A."/>
            <person name="Alvarado L."/>
            <person name="Arachchi H.M."/>
            <person name="Berlin A."/>
            <person name="Chapman S.B."/>
            <person name="Gearin G."/>
            <person name="Goldberg J."/>
            <person name="Griggs A."/>
            <person name="Gujja S."/>
            <person name="Hansen M."/>
            <person name="Heiman D."/>
            <person name="Howarth C."/>
            <person name="Larimer J."/>
            <person name="Lui A."/>
            <person name="MacDonald P.J.P."/>
            <person name="McCowen C."/>
            <person name="Montmayeur A."/>
            <person name="Murphy C."/>
            <person name="Neiman D."/>
            <person name="Pearson M."/>
            <person name="Priest M."/>
            <person name="Roberts A."/>
            <person name="Saif S."/>
            <person name="Shea T."/>
            <person name="Sisk P."/>
            <person name="Stolte C."/>
            <person name="Sykes S."/>
            <person name="Wortman J."/>
            <person name="Nusbaum C."/>
            <person name="Birren B."/>
        </authorList>
    </citation>
    <scope>NUCLEOTIDE SEQUENCE [LARGE SCALE GENOMIC DNA]</scope>
    <source>
        <strain evidence="1 2">ATCC 38327</strain>
    </source>
</reference>
<name>A0A0L0RVM9_ALLM3</name>
<evidence type="ECO:0000313" key="2">
    <source>
        <dbReference type="Proteomes" id="UP000054350"/>
    </source>
</evidence>
<sequence length="128" mass="14535">MPRTLVRLSLTNCFEAKLISDLVLVHHFTFPPTLKHLGLARNDMTEIHLILLRGAWPASLISLDLSHSKFYMVVGPLPLTLHTLDVSYNRTMIQDVHPKAWIMALPPSLRELDVHGFNSLRMSVDCLL</sequence>
<organism evidence="1 2">
    <name type="scientific">Allomyces macrogynus (strain ATCC 38327)</name>
    <name type="common">Allomyces javanicus var. macrogynus</name>
    <dbReference type="NCBI Taxonomy" id="578462"/>
    <lineage>
        <taxon>Eukaryota</taxon>
        <taxon>Fungi</taxon>
        <taxon>Fungi incertae sedis</taxon>
        <taxon>Blastocladiomycota</taxon>
        <taxon>Blastocladiomycetes</taxon>
        <taxon>Blastocladiales</taxon>
        <taxon>Blastocladiaceae</taxon>
        <taxon>Allomyces</taxon>
    </lineage>
</organism>
<reference evidence="2" key="2">
    <citation type="submission" date="2009-11" db="EMBL/GenBank/DDBJ databases">
        <title>The Genome Sequence of Allomyces macrogynus strain ATCC 38327.</title>
        <authorList>
            <consortium name="The Broad Institute Genome Sequencing Platform"/>
            <person name="Russ C."/>
            <person name="Cuomo C."/>
            <person name="Shea T."/>
            <person name="Young S.K."/>
            <person name="Zeng Q."/>
            <person name="Koehrsen M."/>
            <person name="Haas B."/>
            <person name="Borodovsky M."/>
            <person name="Guigo R."/>
            <person name="Alvarado L."/>
            <person name="Berlin A."/>
            <person name="Borenstein D."/>
            <person name="Chen Z."/>
            <person name="Engels R."/>
            <person name="Freedman E."/>
            <person name="Gellesch M."/>
            <person name="Goldberg J."/>
            <person name="Griggs A."/>
            <person name="Gujja S."/>
            <person name="Heiman D."/>
            <person name="Hepburn T."/>
            <person name="Howarth C."/>
            <person name="Jen D."/>
            <person name="Larson L."/>
            <person name="Lewis B."/>
            <person name="Mehta T."/>
            <person name="Park D."/>
            <person name="Pearson M."/>
            <person name="Roberts A."/>
            <person name="Saif S."/>
            <person name="Shenoy N."/>
            <person name="Sisk P."/>
            <person name="Stolte C."/>
            <person name="Sykes S."/>
            <person name="Walk T."/>
            <person name="White J."/>
            <person name="Yandava C."/>
            <person name="Burger G."/>
            <person name="Gray M.W."/>
            <person name="Holland P.W.H."/>
            <person name="King N."/>
            <person name="Lang F.B.F."/>
            <person name="Roger A.J."/>
            <person name="Ruiz-Trillo I."/>
            <person name="Lander E."/>
            <person name="Nusbaum C."/>
        </authorList>
    </citation>
    <scope>NUCLEOTIDE SEQUENCE [LARGE SCALE GENOMIC DNA]</scope>
    <source>
        <strain evidence="2">ATCC 38327</strain>
    </source>
</reference>
<dbReference type="AlphaFoldDB" id="A0A0L0RVM9"/>
<dbReference type="VEuPathDB" id="FungiDB:AMAG_17632"/>
<dbReference type="SUPFAM" id="SSF52047">
    <property type="entry name" value="RNI-like"/>
    <property type="match status" value="1"/>
</dbReference>
<accession>A0A0L0RVM9</accession>
<protein>
    <submittedName>
        <fullName evidence="1">Uncharacterized protein</fullName>
    </submittedName>
</protein>
<dbReference type="Proteomes" id="UP000054350">
    <property type="component" value="Unassembled WGS sequence"/>
</dbReference>